<protein>
    <recommendedName>
        <fullName evidence="3">Reverse transcriptase Ty1/copia-type domain-containing protein</fullName>
    </recommendedName>
</protein>
<reference evidence="1" key="1">
    <citation type="journal article" date="2022" name="Int. J. Mol. Sci.">
        <title>Draft Genome of Tanacetum Coccineum: Genomic Comparison of Closely Related Tanacetum-Family Plants.</title>
        <authorList>
            <person name="Yamashiro T."/>
            <person name="Shiraishi A."/>
            <person name="Nakayama K."/>
            <person name="Satake H."/>
        </authorList>
    </citation>
    <scope>NUCLEOTIDE SEQUENCE</scope>
</reference>
<comment type="caution">
    <text evidence="1">The sequence shown here is derived from an EMBL/GenBank/DDBJ whole genome shotgun (WGS) entry which is preliminary data.</text>
</comment>
<evidence type="ECO:0000313" key="2">
    <source>
        <dbReference type="Proteomes" id="UP001151760"/>
    </source>
</evidence>
<dbReference type="PANTHER" id="PTHR11439">
    <property type="entry name" value="GAG-POL-RELATED RETROTRANSPOSON"/>
    <property type="match status" value="1"/>
</dbReference>
<dbReference type="EMBL" id="BQNB010009284">
    <property type="protein sequence ID" value="GJS61359.1"/>
    <property type="molecule type" value="Genomic_DNA"/>
</dbReference>
<dbReference type="PANTHER" id="PTHR11439:SF483">
    <property type="entry name" value="PEPTIDE SYNTHASE GLIP-LIKE, PUTATIVE (AFU_ORTHOLOGUE AFUA_3G12920)-RELATED"/>
    <property type="match status" value="1"/>
</dbReference>
<name>A0ABQ4X7X7_9ASTR</name>
<evidence type="ECO:0008006" key="3">
    <source>
        <dbReference type="Google" id="ProtNLM"/>
    </source>
</evidence>
<gene>
    <name evidence="1" type="ORF">Tco_0656143</name>
</gene>
<dbReference type="Proteomes" id="UP001151760">
    <property type="component" value="Unassembled WGS sequence"/>
</dbReference>
<sequence>MIGSLLYLTASSPDIMFSVSLCAHFQEAPKTSHLEAVKCIFRYIKGTTHLGLWYPKGTGIETVVYADSDHAGDYVDRKSTSGEMTLEDELQYTKSYVPTFSDENYIPDILKSIIRNLECRSIHEGRPISSESNKYDNIQTLFQVIKLLKIYELHEETCPRFLLEFYSSIEISKDDNLNIFLTFWILKRTFKFSLESFASILSIPCEGECSYSEEPSLDSLKTNQGSNTPYQTHIPTPKEIIQSITTTGQTIFPNIILKEELRYDMRYRNEIIQDSAFGTQNDLPFLPASSCHMMYCILTSTPFNFAYFLTKRVERIKNQPNSPMPYGMILNRLYEHIIKINPHLRKSKYKSYWPSMKPWVHPTHLKSINYTSSEEVSSVDSNDG</sequence>
<proteinExistence type="predicted"/>
<organism evidence="1 2">
    <name type="scientific">Tanacetum coccineum</name>
    <dbReference type="NCBI Taxonomy" id="301880"/>
    <lineage>
        <taxon>Eukaryota</taxon>
        <taxon>Viridiplantae</taxon>
        <taxon>Streptophyta</taxon>
        <taxon>Embryophyta</taxon>
        <taxon>Tracheophyta</taxon>
        <taxon>Spermatophyta</taxon>
        <taxon>Magnoliopsida</taxon>
        <taxon>eudicotyledons</taxon>
        <taxon>Gunneridae</taxon>
        <taxon>Pentapetalae</taxon>
        <taxon>asterids</taxon>
        <taxon>campanulids</taxon>
        <taxon>Asterales</taxon>
        <taxon>Asteraceae</taxon>
        <taxon>Asteroideae</taxon>
        <taxon>Anthemideae</taxon>
        <taxon>Anthemidinae</taxon>
        <taxon>Tanacetum</taxon>
    </lineage>
</organism>
<evidence type="ECO:0000313" key="1">
    <source>
        <dbReference type="EMBL" id="GJS61359.1"/>
    </source>
</evidence>
<accession>A0ABQ4X7X7</accession>
<reference evidence="1" key="2">
    <citation type="submission" date="2022-01" db="EMBL/GenBank/DDBJ databases">
        <authorList>
            <person name="Yamashiro T."/>
            <person name="Shiraishi A."/>
            <person name="Satake H."/>
            <person name="Nakayama K."/>
        </authorList>
    </citation>
    <scope>NUCLEOTIDE SEQUENCE</scope>
</reference>
<keyword evidence="2" id="KW-1185">Reference proteome</keyword>